<proteinExistence type="predicted"/>
<comment type="caution">
    <text evidence="3">The sequence shown here is derived from an EMBL/GenBank/DDBJ whole genome shotgun (WGS) entry which is preliminary data.</text>
</comment>
<evidence type="ECO:0000313" key="3">
    <source>
        <dbReference type="EMBL" id="KXK26571.1"/>
    </source>
</evidence>
<evidence type="ECO:0000256" key="1">
    <source>
        <dbReference type="SAM" id="MobiDB-lite"/>
    </source>
</evidence>
<gene>
    <name evidence="3" type="ORF">TR69_WS6001000577</name>
</gene>
<name>A0A136LY50_9BACT</name>
<keyword evidence="2" id="KW-1133">Transmembrane helix</keyword>
<feature type="region of interest" description="Disordered" evidence="1">
    <location>
        <begin position="69"/>
        <end position="92"/>
    </location>
</feature>
<dbReference type="STRING" id="1617426.TR69_WS6001000577"/>
<evidence type="ECO:0000256" key="2">
    <source>
        <dbReference type="SAM" id="Phobius"/>
    </source>
</evidence>
<protein>
    <submittedName>
        <fullName evidence="3">Uncharacterized protein</fullName>
    </submittedName>
</protein>
<sequence>MTKSTVPTVLLLLAVITLIAGGFFYLFAREQRQASQAAADLDQDLYGYPFETPTDSTFTEITRGTVQSVSTSVDLRDRPRNPESPAQARSRQ</sequence>
<keyword evidence="2" id="KW-0812">Transmembrane</keyword>
<dbReference type="Proteomes" id="UP000070457">
    <property type="component" value="Unassembled WGS sequence"/>
</dbReference>
<organism evidence="3 4">
    <name type="scientific">candidate division WS6 bacterium OLB20</name>
    <dbReference type="NCBI Taxonomy" id="1617426"/>
    <lineage>
        <taxon>Bacteria</taxon>
        <taxon>Candidatus Dojkabacteria</taxon>
    </lineage>
</organism>
<dbReference type="AlphaFoldDB" id="A0A136LY50"/>
<feature type="transmembrane region" description="Helical" evidence="2">
    <location>
        <begin position="6"/>
        <end position="27"/>
    </location>
</feature>
<accession>A0A136LY50</accession>
<evidence type="ECO:0000313" key="4">
    <source>
        <dbReference type="Proteomes" id="UP000070457"/>
    </source>
</evidence>
<keyword evidence="2" id="KW-0472">Membrane</keyword>
<dbReference type="EMBL" id="JYNZ01000003">
    <property type="protein sequence ID" value="KXK26571.1"/>
    <property type="molecule type" value="Genomic_DNA"/>
</dbReference>
<reference evidence="3 4" key="1">
    <citation type="submission" date="2015-02" db="EMBL/GenBank/DDBJ databases">
        <title>Improved understanding of the partial-nitritation anammox process through 23 genomes representing the majority of the microbial community.</title>
        <authorList>
            <person name="Speth D.R."/>
            <person name="In T Zandt M."/>
            <person name="Guerrero Cruz S."/>
            <person name="Jetten M.S."/>
            <person name="Dutilh B.E."/>
        </authorList>
    </citation>
    <scope>NUCLEOTIDE SEQUENCE [LARGE SCALE GENOMIC DNA]</scope>
    <source>
        <strain evidence="3">OLB20</strain>
    </source>
</reference>